<dbReference type="PANTHER" id="PTHR12019">
    <property type="entry name" value="LAMINA-ASSOCIATED POLYPEPTIDE THYMOPOIETIN"/>
    <property type="match status" value="1"/>
</dbReference>
<dbReference type="PANTHER" id="PTHR12019:SF9">
    <property type="entry name" value="THYMOPOIETIN"/>
    <property type="match status" value="1"/>
</dbReference>
<dbReference type="EMBL" id="DS235465">
    <property type="protein sequence ID" value="EEB15934.1"/>
    <property type="molecule type" value="Genomic_DNA"/>
</dbReference>
<dbReference type="AlphaFoldDB" id="E0VRC8"/>
<dbReference type="InterPro" id="IPR051656">
    <property type="entry name" value="LEM_domain"/>
</dbReference>
<dbReference type="FunFam" id="1.10.720.40:FF:000001">
    <property type="entry name" value="LEM domain containing 2, isoform CRA_a"/>
    <property type="match status" value="1"/>
</dbReference>
<dbReference type="GeneID" id="8237791"/>
<evidence type="ECO:0000313" key="3">
    <source>
        <dbReference type="EMBL" id="EEB15934.1"/>
    </source>
</evidence>
<dbReference type="PROSITE" id="PS50954">
    <property type="entry name" value="LEM"/>
    <property type="match status" value="2"/>
</dbReference>
<reference evidence="4" key="3">
    <citation type="submission" date="2021-02" db="UniProtKB">
        <authorList>
            <consortium name="EnsemblMetazoa"/>
        </authorList>
    </citation>
    <scope>IDENTIFICATION</scope>
    <source>
        <strain evidence="4">USDA</strain>
    </source>
</reference>
<organism>
    <name type="scientific">Pediculus humanus subsp. corporis</name>
    <name type="common">Body louse</name>
    <dbReference type="NCBI Taxonomy" id="121224"/>
    <lineage>
        <taxon>Eukaryota</taxon>
        <taxon>Metazoa</taxon>
        <taxon>Ecdysozoa</taxon>
        <taxon>Arthropoda</taxon>
        <taxon>Hexapoda</taxon>
        <taxon>Insecta</taxon>
        <taxon>Pterygota</taxon>
        <taxon>Neoptera</taxon>
        <taxon>Paraneoptera</taxon>
        <taxon>Psocodea</taxon>
        <taxon>Troctomorpha</taxon>
        <taxon>Phthiraptera</taxon>
        <taxon>Anoplura</taxon>
        <taxon>Pediculidae</taxon>
        <taxon>Pediculus</taxon>
    </lineage>
</organism>
<reference evidence="3" key="2">
    <citation type="submission" date="2007-04" db="EMBL/GenBank/DDBJ databases">
        <title>The genome of the human body louse.</title>
        <authorList>
            <consortium name="The Human Body Louse Genome Consortium"/>
            <person name="Kirkness E."/>
            <person name="Walenz B."/>
            <person name="Hass B."/>
            <person name="Bruggner R."/>
            <person name="Strausberg R."/>
        </authorList>
    </citation>
    <scope>NUCLEOTIDE SEQUENCE</scope>
    <source>
        <strain evidence="3">USDA</strain>
    </source>
</reference>
<dbReference type="Pfam" id="PF03020">
    <property type="entry name" value="LEM"/>
    <property type="match status" value="2"/>
</dbReference>
<reference evidence="3" key="1">
    <citation type="submission" date="2007-04" db="EMBL/GenBank/DDBJ databases">
        <title>Annotation of Pediculus humanus corporis strain USDA.</title>
        <authorList>
            <person name="Kirkness E."/>
            <person name="Hannick L."/>
            <person name="Hass B."/>
            <person name="Bruggner R."/>
            <person name="Lawson D."/>
            <person name="Bidwell S."/>
            <person name="Joardar V."/>
            <person name="Caler E."/>
            <person name="Walenz B."/>
            <person name="Inman J."/>
            <person name="Schobel S."/>
            <person name="Galinsky K."/>
            <person name="Amedeo P."/>
            <person name="Strausberg R."/>
        </authorList>
    </citation>
    <scope>NUCLEOTIDE SEQUENCE</scope>
    <source>
        <strain evidence="3">USDA</strain>
    </source>
</reference>
<accession>E0VRC8</accession>
<feature type="domain" description="LEM" evidence="2">
    <location>
        <begin position="45"/>
        <end position="89"/>
    </location>
</feature>
<sequence>MLHLTNEEIRDKLLELNCKCGPVTDTTRDVYLKKLNNLIKEKNNVKRDEVLNDSDLYNQLISYGQSVAPINSTNRHIYMKRLQNIKKSLKTDDSSQTNDNSNTDNYYEPMEID</sequence>
<protein>
    <recommendedName>
        <fullName evidence="2">LEM domain-containing protein</fullName>
    </recommendedName>
</protein>
<evidence type="ECO:0000313" key="5">
    <source>
        <dbReference type="Proteomes" id="UP000009046"/>
    </source>
</evidence>
<gene>
    <name evidence="4" type="primary">8237791</name>
    <name evidence="3" type="ORF">Phum_PHUM397000</name>
</gene>
<evidence type="ECO:0000259" key="2">
    <source>
        <dbReference type="PROSITE" id="PS50954"/>
    </source>
</evidence>
<keyword evidence="5" id="KW-1185">Reference proteome</keyword>
<dbReference type="CTD" id="8237791"/>
<dbReference type="VEuPathDB" id="VectorBase:PHUM397000"/>
<dbReference type="Gene3D" id="1.10.720.40">
    <property type="match status" value="2"/>
</dbReference>
<name>E0VRC8_PEDHC</name>
<feature type="domain" description="LEM" evidence="2">
    <location>
        <begin position="1"/>
        <end position="42"/>
    </location>
</feature>
<dbReference type="RefSeq" id="XP_002428672.1">
    <property type="nucleotide sequence ID" value="XM_002428627.1"/>
</dbReference>
<dbReference type="Proteomes" id="UP000009046">
    <property type="component" value="Unassembled WGS sequence"/>
</dbReference>
<evidence type="ECO:0000256" key="1">
    <source>
        <dbReference type="SAM" id="MobiDB-lite"/>
    </source>
</evidence>
<dbReference type="EMBL" id="AAZO01004654">
    <property type="status" value="NOT_ANNOTATED_CDS"/>
    <property type="molecule type" value="Genomic_DNA"/>
</dbReference>
<dbReference type="CDD" id="cd12934">
    <property type="entry name" value="LEM"/>
    <property type="match status" value="2"/>
</dbReference>
<dbReference type="SMART" id="SM00540">
    <property type="entry name" value="LEM"/>
    <property type="match status" value="2"/>
</dbReference>
<proteinExistence type="predicted"/>
<dbReference type="EnsemblMetazoa" id="PHUM397000-RA">
    <property type="protein sequence ID" value="PHUM397000-PA"/>
    <property type="gene ID" value="PHUM397000"/>
</dbReference>
<feature type="region of interest" description="Disordered" evidence="1">
    <location>
        <begin position="88"/>
        <end position="113"/>
    </location>
</feature>
<evidence type="ECO:0000313" key="4">
    <source>
        <dbReference type="EnsemblMetazoa" id="PHUM397000-PA"/>
    </source>
</evidence>
<dbReference type="SUPFAM" id="SSF63451">
    <property type="entry name" value="LEM domain"/>
    <property type="match status" value="2"/>
</dbReference>
<dbReference type="InterPro" id="IPR003887">
    <property type="entry name" value="LEM_dom"/>
</dbReference>
<dbReference type="KEGG" id="phu:Phum_PHUM397000"/>
<dbReference type="HOGENOM" id="CLU_2136439_0_0_1"/>
<dbReference type="InParanoid" id="E0VRC8"/>
<feature type="compositionally biased region" description="Low complexity" evidence="1">
    <location>
        <begin position="94"/>
        <end position="105"/>
    </location>
</feature>
<dbReference type="InterPro" id="IPR011015">
    <property type="entry name" value="LEM/LEM-like_dom_sf"/>
</dbReference>